<evidence type="ECO:0000313" key="1">
    <source>
        <dbReference type="EMBL" id="QWS33000.1"/>
    </source>
</evidence>
<dbReference type="Proteomes" id="UP000681794">
    <property type="component" value="Chromosome"/>
</dbReference>
<protein>
    <submittedName>
        <fullName evidence="1">Monovalent cation/H(+) antiporter subunit G</fullName>
    </submittedName>
</protein>
<keyword evidence="2" id="KW-1185">Reference proteome</keyword>
<dbReference type="EMBL" id="CP076544">
    <property type="protein sequence ID" value="QWS33000.1"/>
    <property type="molecule type" value="Genomic_DNA"/>
</dbReference>
<sequence length="121" mass="13084">MTEMTDLLQDFLDDAGIRAWIALALLLVGSALSLAAAIGIVRFPDPLVRLHAMSKPQVLGLACCLAAVVVAVWTWTAFWVVLPAMVFQLALVPVSTHMIARAGLRSGDYRHEDLLVDDTEG</sequence>
<evidence type="ECO:0000313" key="2">
    <source>
        <dbReference type="Proteomes" id="UP000681794"/>
    </source>
</evidence>
<accession>A0ACD1E2B7</accession>
<gene>
    <name evidence="1" type="primary">mnhG</name>
    <name evidence="1" type="ORF">KM842_12150</name>
</gene>
<organism evidence="1 2">
    <name type="scientific">Curtobacterium aetherium</name>
    <dbReference type="NCBI Taxonomy" id="2841594"/>
    <lineage>
        <taxon>Bacteria</taxon>
        <taxon>Bacillati</taxon>
        <taxon>Actinomycetota</taxon>
        <taxon>Actinomycetes</taxon>
        <taxon>Micrococcales</taxon>
        <taxon>Microbacteriaceae</taxon>
        <taxon>Curtobacterium</taxon>
    </lineage>
</organism>
<name>A0ACD1E2B7_9MICO</name>
<proteinExistence type="predicted"/>
<reference evidence="1" key="1">
    <citation type="submission" date="2021-06" db="EMBL/GenBank/DDBJ databases">
        <authorList>
            <person name="Ellington A.J."/>
            <person name="Bryan N.C."/>
            <person name="Christner B.C."/>
            <person name="Reisch C.R."/>
        </authorList>
    </citation>
    <scope>NUCLEOTIDE SEQUENCE</scope>
    <source>
        <strain evidence="1">L6-1</strain>
    </source>
</reference>